<gene>
    <name evidence="6" type="ORF">DSM104329_04760</name>
</gene>
<dbReference type="InterPro" id="IPR016171">
    <property type="entry name" value="Vanillyl_alc_oxidase_C-sub2"/>
</dbReference>
<dbReference type="Gene3D" id="3.30.465.10">
    <property type="match status" value="1"/>
</dbReference>
<dbReference type="GO" id="GO:0008720">
    <property type="term" value="F:D-lactate dehydrogenase (NAD+) activity"/>
    <property type="evidence" value="ECO:0007669"/>
    <property type="project" value="TreeGrafter"/>
</dbReference>
<keyword evidence="7" id="KW-1185">Reference proteome</keyword>
<dbReference type="InterPro" id="IPR036318">
    <property type="entry name" value="FAD-bd_PCMH-like_sf"/>
</dbReference>
<dbReference type="Proteomes" id="UP001162834">
    <property type="component" value="Chromosome"/>
</dbReference>
<dbReference type="SUPFAM" id="SSF55103">
    <property type="entry name" value="FAD-linked oxidases, C-terminal domain"/>
    <property type="match status" value="1"/>
</dbReference>
<dbReference type="GO" id="GO:0071949">
    <property type="term" value="F:FAD binding"/>
    <property type="evidence" value="ECO:0007669"/>
    <property type="project" value="InterPro"/>
</dbReference>
<accession>A0A9E6Y1Q0</accession>
<evidence type="ECO:0000313" key="7">
    <source>
        <dbReference type="Proteomes" id="UP001162834"/>
    </source>
</evidence>
<dbReference type="InterPro" id="IPR016167">
    <property type="entry name" value="FAD-bd_PCMH_sub1"/>
</dbReference>
<keyword evidence="4" id="KW-0560">Oxidoreductase</keyword>
<dbReference type="InterPro" id="IPR016169">
    <property type="entry name" value="FAD-bd_PCMH_sub2"/>
</dbReference>
<dbReference type="InterPro" id="IPR004113">
    <property type="entry name" value="FAD-bd_oxidored_4_C"/>
</dbReference>
<dbReference type="Pfam" id="PF02913">
    <property type="entry name" value="FAD-oxidase_C"/>
    <property type="match status" value="1"/>
</dbReference>
<keyword evidence="2" id="KW-0285">Flavoprotein</keyword>
<dbReference type="PANTHER" id="PTHR11748">
    <property type="entry name" value="D-LACTATE DEHYDROGENASE"/>
    <property type="match status" value="1"/>
</dbReference>
<evidence type="ECO:0000256" key="1">
    <source>
        <dbReference type="ARBA" id="ARBA00001974"/>
    </source>
</evidence>
<dbReference type="SUPFAM" id="SSF46548">
    <property type="entry name" value="alpha-helical ferredoxin"/>
    <property type="match status" value="1"/>
</dbReference>
<dbReference type="KEGG" id="sbae:DSM104329_04760"/>
<name>A0A9E6Y1Q0_9ACTN</name>
<dbReference type="Pfam" id="PF01565">
    <property type="entry name" value="FAD_binding_4"/>
    <property type="match status" value="1"/>
</dbReference>
<dbReference type="PROSITE" id="PS51387">
    <property type="entry name" value="FAD_PCMH"/>
    <property type="match status" value="1"/>
</dbReference>
<dbReference type="Gene3D" id="1.10.45.10">
    <property type="entry name" value="Vanillyl-alcohol Oxidase, Chain A, domain 4"/>
    <property type="match status" value="1"/>
</dbReference>
<dbReference type="GO" id="GO:0004458">
    <property type="term" value="F:D-lactate dehydrogenase (cytochrome) activity"/>
    <property type="evidence" value="ECO:0007669"/>
    <property type="project" value="TreeGrafter"/>
</dbReference>
<dbReference type="Gene3D" id="3.30.70.2740">
    <property type="match status" value="1"/>
</dbReference>
<evidence type="ECO:0000256" key="3">
    <source>
        <dbReference type="ARBA" id="ARBA00022827"/>
    </source>
</evidence>
<dbReference type="Gene3D" id="3.30.43.10">
    <property type="entry name" value="Uridine Diphospho-n-acetylenolpyruvylglucosamine Reductase, domain 2"/>
    <property type="match status" value="1"/>
</dbReference>
<dbReference type="PANTHER" id="PTHR11748:SF119">
    <property type="entry name" value="D-2-HYDROXYGLUTARATE DEHYDROGENASE"/>
    <property type="match status" value="1"/>
</dbReference>
<dbReference type="InterPro" id="IPR017896">
    <property type="entry name" value="4Fe4S_Fe-S-bd"/>
</dbReference>
<dbReference type="InterPro" id="IPR016164">
    <property type="entry name" value="FAD-linked_Oxase-like_C"/>
</dbReference>
<keyword evidence="3" id="KW-0274">FAD</keyword>
<organism evidence="6 7">
    <name type="scientific">Capillimicrobium parvum</name>
    <dbReference type="NCBI Taxonomy" id="2884022"/>
    <lineage>
        <taxon>Bacteria</taxon>
        <taxon>Bacillati</taxon>
        <taxon>Actinomycetota</taxon>
        <taxon>Thermoleophilia</taxon>
        <taxon>Solirubrobacterales</taxon>
        <taxon>Capillimicrobiaceae</taxon>
        <taxon>Capillimicrobium</taxon>
    </lineage>
</organism>
<dbReference type="InterPro" id="IPR006094">
    <property type="entry name" value="Oxid_FAD_bind_N"/>
</dbReference>
<feature type="domain" description="FAD-binding PCMH-type" evidence="5">
    <location>
        <begin position="67"/>
        <end position="296"/>
    </location>
</feature>
<dbReference type="Pfam" id="PF13183">
    <property type="entry name" value="Fer4_8"/>
    <property type="match status" value="1"/>
</dbReference>
<dbReference type="SUPFAM" id="SSF56176">
    <property type="entry name" value="FAD-binding/transporter-associated domain-like"/>
    <property type="match status" value="1"/>
</dbReference>
<sequence length="998" mass="110295">MMGAVSLSGADLQRVRARKRRQLVNRHHEQVEVDAAALARRLAAEVRGDVRFDEAFRAAYTCDSSNYRQAPIGVVCPRDASDVVAAVAVCRAFGAPVTARGAGTSLAGQTTNAAVILDTSWHMRDVLDVDPVRRIARVQPGVVRDQLAKATERDFGLSFPPDTSTHAYATFGGMIANNSCGAHSVMTGRTSDNLRELEVVLYDGARMRVGQTSGDELERIVARSGRQAELYRGLRDLRDRYADEIRDRYPQIPRRASGYNLDDLLPEKGFHVARALSGSEGTLAITLEATVDLTEWPAARTIVCLGYPTIFDAADHVPEVMAHGPMACEAIDDVMVRDMLEQGMHQSEVPMLPDGTGFLLVEFGAPTKDESDARARECLDALSGDFAYTMYDDEADEQRLWAVREGGLGATAYLPGGKDHYEGWEDAAVAPERLGEYLRGFQELLDRYGYDTSKYGHFGQGLVHCRINFGLRSAGGIETWRRFMDDVSDLVTALGGSLSGEHGDGQSRAELLPKMFGPRLMDAFREYKALWDPDWKLNPGKVVEPNALTDDLKLGVDYNPPNPRTHFSFPEDGDSFAHAALRCVGAGKCRDVSSGTMCPSYMATLDEQHTTRGRARVLFEMLRGETITGGWRSDAVHESLDLCLACKGCKGDCPVSVDMATYKAEFLSHHYRRRLRPRPAYAMGLIMVHARLARRMPRLANLMLGRSSVQRLAGLTTEREMPRFATQTFRAWFARRPVVNPDAPPVVLFADTFNDHLHPEVTKAAVEVLEAAGRRVVVPMEPICCGRPLYDYGMLDTAQRYLRGLLRALRPHIRAGTHLVGLEPSCLSVLRDELVNLFPHDEDAKRLSLQALTLAEYLRQEVPDWPLPRLERDAILHVHCHQKAVIETDATSAVLHDMGLRFDGELGAGCCGLAGSFGFEAEKYELSMRIGERRLLPAVRSAGDDVLIVNDGFSCKTQIEHGTERRALHLAQVLKMAMDHGPAGVAGPRPERDYPDVA</sequence>
<proteinExistence type="predicted"/>
<dbReference type="InterPro" id="IPR004017">
    <property type="entry name" value="Cys_rich_dom"/>
</dbReference>
<dbReference type="InterPro" id="IPR016166">
    <property type="entry name" value="FAD-bd_PCMH"/>
</dbReference>
<protein>
    <recommendedName>
        <fullName evidence="5">FAD-binding PCMH-type domain-containing protein</fullName>
    </recommendedName>
</protein>
<dbReference type="AlphaFoldDB" id="A0A9E6Y1Q0"/>
<evidence type="ECO:0000313" key="6">
    <source>
        <dbReference type="EMBL" id="UGS38336.1"/>
    </source>
</evidence>
<evidence type="ECO:0000259" key="5">
    <source>
        <dbReference type="PROSITE" id="PS51387"/>
    </source>
</evidence>
<dbReference type="Pfam" id="PF02754">
    <property type="entry name" value="CCG"/>
    <property type="match status" value="2"/>
</dbReference>
<dbReference type="GO" id="GO:1903457">
    <property type="term" value="P:lactate catabolic process"/>
    <property type="evidence" value="ECO:0007669"/>
    <property type="project" value="TreeGrafter"/>
</dbReference>
<comment type="cofactor">
    <cofactor evidence="1">
        <name>FAD</name>
        <dbReference type="ChEBI" id="CHEBI:57692"/>
    </cofactor>
</comment>
<reference evidence="6" key="1">
    <citation type="journal article" date="2022" name="Int. J. Syst. Evol. Microbiol.">
        <title>Pseudomonas aegrilactucae sp. nov. and Pseudomonas morbosilactucae sp. nov., pathogens causing bacterial rot of lettuce in Japan.</title>
        <authorList>
            <person name="Sawada H."/>
            <person name="Fujikawa T."/>
            <person name="Satou M."/>
        </authorList>
    </citation>
    <scope>NUCLEOTIDE SEQUENCE</scope>
    <source>
        <strain evidence="6">0166_1</strain>
    </source>
</reference>
<evidence type="ECO:0000256" key="2">
    <source>
        <dbReference type="ARBA" id="ARBA00022630"/>
    </source>
</evidence>
<evidence type="ECO:0000256" key="4">
    <source>
        <dbReference type="ARBA" id="ARBA00023002"/>
    </source>
</evidence>
<dbReference type="EMBL" id="CP087164">
    <property type="protein sequence ID" value="UGS38336.1"/>
    <property type="molecule type" value="Genomic_DNA"/>
</dbReference>